<dbReference type="EMBL" id="BAABBA010000009">
    <property type="protein sequence ID" value="GAA4287816.1"/>
    <property type="molecule type" value="Genomic_DNA"/>
</dbReference>
<evidence type="ECO:0000256" key="2">
    <source>
        <dbReference type="ARBA" id="ARBA00022722"/>
    </source>
</evidence>
<evidence type="ECO:0000256" key="1">
    <source>
        <dbReference type="ARBA" id="ARBA00009922"/>
    </source>
</evidence>
<protein>
    <recommendedName>
        <fullName evidence="13">DNA 3'-5' helicase</fullName>
        <ecNumber evidence="13">5.6.2.4</ecNumber>
    </recommendedName>
</protein>
<evidence type="ECO:0000256" key="5">
    <source>
        <dbReference type="ARBA" id="ARBA00022801"/>
    </source>
</evidence>
<dbReference type="InterPro" id="IPR038726">
    <property type="entry name" value="PDDEXK_AddAB-type"/>
</dbReference>
<dbReference type="PROSITE" id="PS51217">
    <property type="entry name" value="UVRD_HELICASE_CTER"/>
    <property type="match status" value="1"/>
</dbReference>
<dbReference type="InterPro" id="IPR013986">
    <property type="entry name" value="DExx_box_DNA_helicase_dom_sf"/>
</dbReference>
<keyword evidence="6 15" id="KW-0347">Helicase</keyword>
<sequence>MTIQDHTVPAPAPPGAAVATAARPRWSAAEIADRLELPTPTEEQAAVIEAPLAPLLVVAGAGSGKTETMSSRVVYLVANGLVRGEEVLGLTFTRKAAAELAHRIRARLRALRAAGLTPPGAEDAAEGPGLDVDRPQVATYNSFAGNIARDHALRVGADPDARLVTEAGAWQLADDLVQGWEQDLATDRSPGSVTQAVLGLAGALRENLLEPDEARELLVDLRADLLDKVPGRRKKPLAEVLKVAASLDERVALLDLVEAYERRKRERGLIGFADQVALAAQIADAVPEVGAQLREQHRVVLLDEFQDTSVAQLELLANLFGGGHPVTAVGDPNQAIYGWRGASAASLAEFPARFPHVEPGGAPRQAATLALSTSWRNDRQILAAANTVSQPLRAPGASLGPSVPVPELRAKPGAEAGEVLGLYAATQAEEEARVADFLAERWEPAGPRTAAVLCRKRSQFPGIVRALQARGLPYRVVGMGGLLATPEVVDVRAALQVANDAARGDALMRLLTNLRLGVADLHALQDWARHLARSAAVSLTEVEERRLDPREESSLVEAVEHPPRAGWTGPRGHTMSEEGAARVRRLGDVLRQIRALTHLSLPELVVATEQLLEVDIEVAARAGTSATGAARAALDAFADVAASFAADADRPTPGAFLAWLDAAEERERGLDAVETTETEPDSAVVQVLTVHAAKGLEWDVVAVPGMVEKQFPGYDGNVRPDGSVTAAAWLTSVGELPYPLRKDADALPRLDVAGAATHDDVEEARLAFREAAGSHRVAEERRLAYVALTRARHTLLLSGSWFRSGKTALPPSRFLAEPRRAGQVADLAGDAWAEQPPPDAENPGTDAAPVRWPVDPLGPRRPAREAAAAAVREARASAVRPELRARTGDDTVDRWLADAELLLRERAEATAREREITLAGHLSASAVVSLVTDPRRFARDRRRPVPAEPTLVSRRGTRFHQWVEHFYGQAALLDVEDVGGSGEDAGDAVLSDEELQRFQRTFAASEWARREPVAVEVDLETPVAGTIVRCRIDAVFDGPAGVEVVDWKTGRPPRGDEELAEREMQLALYRLAWSRSTSTPLEQVGAAFYYVGHDQTVRAGALTEEEIVARITAAIEAGRAH</sequence>
<feature type="domain" description="UvrD-like helicase C-terminal" evidence="18">
    <location>
        <begin position="379"/>
        <end position="695"/>
    </location>
</feature>
<dbReference type="SUPFAM" id="SSF52540">
    <property type="entry name" value="P-loop containing nucleoside triphosphate hydrolases"/>
    <property type="match status" value="1"/>
</dbReference>
<dbReference type="InterPro" id="IPR027417">
    <property type="entry name" value="P-loop_NTPase"/>
</dbReference>
<organism evidence="19 20">
    <name type="scientific">Georgenia daeguensis</name>
    <dbReference type="NCBI Taxonomy" id="908355"/>
    <lineage>
        <taxon>Bacteria</taxon>
        <taxon>Bacillati</taxon>
        <taxon>Actinomycetota</taxon>
        <taxon>Actinomycetes</taxon>
        <taxon>Micrococcales</taxon>
        <taxon>Bogoriellaceae</taxon>
        <taxon>Georgenia</taxon>
    </lineage>
</organism>
<evidence type="ECO:0000256" key="3">
    <source>
        <dbReference type="ARBA" id="ARBA00022741"/>
    </source>
</evidence>
<gene>
    <name evidence="19" type="ORF">GCM10022262_21750</name>
</gene>
<evidence type="ECO:0000256" key="11">
    <source>
        <dbReference type="ARBA" id="ARBA00023235"/>
    </source>
</evidence>
<dbReference type="Gene3D" id="3.40.50.300">
    <property type="entry name" value="P-loop containing nucleotide triphosphate hydrolases"/>
    <property type="match status" value="3"/>
</dbReference>
<proteinExistence type="inferred from homology"/>
<evidence type="ECO:0000256" key="6">
    <source>
        <dbReference type="ARBA" id="ARBA00022806"/>
    </source>
</evidence>
<dbReference type="Gene3D" id="3.90.320.10">
    <property type="match status" value="1"/>
</dbReference>
<keyword evidence="8 15" id="KW-0067">ATP-binding</keyword>
<dbReference type="Pfam" id="PF12705">
    <property type="entry name" value="PDDEXK_1"/>
    <property type="match status" value="1"/>
</dbReference>
<dbReference type="PANTHER" id="PTHR11070">
    <property type="entry name" value="UVRD / RECB / PCRA DNA HELICASE FAMILY MEMBER"/>
    <property type="match status" value="1"/>
</dbReference>
<name>A0ABP8EV20_9MICO</name>
<keyword evidence="7" id="KW-0269">Exonuclease</keyword>
<dbReference type="InterPro" id="IPR000212">
    <property type="entry name" value="DNA_helicase_UvrD/REP"/>
</dbReference>
<dbReference type="Pfam" id="PF00580">
    <property type="entry name" value="UvrD-helicase"/>
    <property type="match status" value="1"/>
</dbReference>
<evidence type="ECO:0000313" key="19">
    <source>
        <dbReference type="EMBL" id="GAA4287816.1"/>
    </source>
</evidence>
<comment type="similarity">
    <text evidence="1">Belongs to the helicase family. UvrD subfamily.</text>
</comment>
<keyword evidence="3 15" id="KW-0547">Nucleotide-binding</keyword>
<dbReference type="Gene3D" id="1.10.10.160">
    <property type="match status" value="1"/>
</dbReference>
<comment type="catalytic activity">
    <reaction evidence="14">
        <text>ATP + H2O = ADP + phosphate + H(+)</text>
        <dbReference type="Rhea" id="RHEA:13065"/>
        <dbReference type="ChEBI" id="CHEBI:15377"/>
        <dbReference type="ChEBI" id="CHEBI:15378"/>
        <dbReference type="ChEBI" id="CHEBI:30616"/>
        <dbReference type="ChEBI" id="CHEBI:43474"/>
        <dbReference type="ChEBI" id="CHEBI:456216"/>
        <dbReference type="EC" id="5.6.2.4"/>
    </reaction>
</comment>
<dbReference type="CDD" id="cd17932">
    <property type="entry name" value="DEXQc_UvrD"/>
    <property type="match status" value="1"/>
</dbReference>
<dbReference type="GO" id="GO:0004386">
    <property type="term" value="F:helicase activity"/>
    <property type="evidence" value="ECO:0007669"/>
    <property type="project" value="UniProtKB-KW"/>
</dbReference>
<evidence type="ECO:0000256" key="16">
    <source>
        <dbReference type="SAM" id="MobiDB-lite"/>
    </source>
</evidence>
<dbReference type="Gene3D" id="1.10.486.10">
    <property type="entry name" value="PCRA, domain 4"/>
    <property type="match status" value="1"/>
</dbReference>
<evidence type="ECO:0000256" key="15">
    <source>
        <dbReference type="PROSITE-ProRule" id="PRU00560"/>
    </source>
</evidence>
<evidence type="ECO:0000313" key="20">
    <source>
        <dbReference type="Proteomes" id="UP001499841"/>
    </source>
</evidence>
<dbReference type="InterPro" id="IPR014017">
    <property type="entry name" value="DNA_helicase_UvrD-like_C"/>
</dbReference>
<evidence type="ECO:0000256" key="12">
    <source>
        <dbReference type="ARBA" id="ARBA00034617"/>
    </source>
</evidence>
<evidence type="ECO:0000256" key="8">
    <source>
        <dbReference type="ARBA" id="ARBA00022840"/>
    </source>
</evidence>
<reference evidence="20" key="1">
    <citation type="journal article" date="2019" name="Int. J. Syst. Evol. Microbiol.">
        <title>The Global Catalogue of Microorganisms (GCM) 10K type strain sequencing project: providing services to taxonomists for standard genome sequencing and annotation.</title>
        <authorList>
            <consortium name="The Broad Institute Genomics Platform"/>
            <consortium name="The Broad Institute Genome Sequencing Center for Infectious Disease"/>
            <person name="Wu L."/>
            <person name="Ma J."/>
        </authorList>
    </citation>
    <scope>NUCLEOTIDE SEQUENCE [LARGE SCALE GENOMIC DNA]</scope>
    <source>
        <strain evidence="20">JCM 17459</strain>
    </source>
</reference>
<dbReference type="PANTHER" id="PTHR11070:SF55">
    <property type="entry name" value="DNA 3'-5' HELICASE"/>
    <property type="match status" value="1"/>
</dbReference>
<keyword evidence="2" id="KW-0540">Nuclease</keyword>
<comment type="catalytic activity">
    <reaction evidence="12">
        <text>Couples ATP hydrolysis with the unwinding of duplex DNA by translocating in the 3'-5' direction.</text>
        <dbReference type="EC" id="5.6.2.4"/>
    </reaction>
</comment>
<evidence type="ECO:0000256" key="4">
    <source>
        <dbReference type="ARBA" id="ARBA00022763"/>
    </source>
</evidence>
<dbReference type="InterPro" id="IPR014016">
    <property type="entry name" value="UvrD-like_ATP-bd"/>
</dbReference>
<dbReference type="Pfam" id="PF13361">
    <property type="entry name" value="UvrD_C"/>
    <property type="match status" value="2"/>
</dbReference>
<evidence type="ECO:0000256" key="7">
    <source>
        <dbReference type="ARBA" id="ARBA00022839"/>
    </source>
</evidence>
<dbReference type="RefSeq" id="WP_345040925.1">
    <property type="nucleotide sequence ID" value="NZ_BAABBA010000009.1"/>
</dbReference>
<feature type="region of interest" description="Disordered" evidence="16">
    <location>
        <begin position="831"/>
        <end position="850"/>
    </location>
</feature>
<dbReference type="EC" id="5.6.2.4" evidence="13"/>
<evidence type="ECO:0000256" key="10">
    <source>
        <dbReference type="ARBA" id="ARBA00023204"/>
    </source>
</evidence>
<evidence type="ECO:0000256" key="9">
    <source>
        <dbReference type="ARBA" id="ARBA00023125"/>
    </source>
</evidence>
<keyword evidence="9" id="KW-0238">DNA-binding</keyword>
<evidence type="ECO:0000256" key="14">
    <source>
        <dbReference type="ARBA" id="ARBA00048988"/>
    </source>
</evidence>
<comment type="caution">
    <text evidence="19">The sequence shown here is derived from an EMBL/GenBank/DDBJ whole genome shotgun (WGS) entry which is preliminary data.</text>
</comment>
<keyword evidence="20" id="KW-1185">Reference proteome</keyword>
<evidence type="ECO:0000259" key="18">
    <source>
        <dbReference type="PROSITE" id="PS51217"/>
    </source>
</evidence>
<dbReference type="PROSITE" id="PS51198">
    <property type="entry name" value="UVRD_HELICASE_ATP_BIND"/>
    <property type="match status" value="1"/>
</dbReference>
<dbReference type="Proteomes" id="UP001499841">
    <property type="component" value="Unassembled WGS sequence"/>
</dbReference>
<accession>A0ABP8EV20</accession>
<feature type="binding site" evidence="15">
    <location>
        <begin position="59"/>
        <end position="66"/>
    </location>
    <ligand>
        <name>ATP</name>
        <dbReference type="ChEBI" id="CHEBI:30616"/>
    </ligand>
</feature>
<dbReference type="InterPro" id="IPR011604">
    <property type="entry name" value="PDDEXK-like_dom_sf"/>
</dbReference>
<evidence type="ECO:0000259" key="17">
    <source>
        <dbReference type="PROSITE" id="PS51198"/>
    </source>
</evidence>
<keyword evidence="5 15" id="KW-0378">Hydrolase</keyword>
<feature type="domain" description="UvrD-like helicase ATP-binding" evidence="17">
    <location>
        <begin position="38"/>
        <end position="378"/>
    </location>
</feature>
<keyword evidence="4" id="KW-0227">DNA damage</keyword>
<evidence type="ECO:0000256" key="13">
    <source>
        <dbReference type="ARBA" id="ARBA00034808"/>
    </source>
</evidence>
<keyword evidence="10" id="KW-0234">DNA repair</keyword>
<keyword evidence="11" id="KW-0413">Isomerase</keyword>